<dbReference type="InterPro" id="IPR050834">
    <property type="entry name" value="Glycosyltransf_2"/>
</dbReference>
<dbReference type="PANTHER" id="PTHR43685:SF3">
    <property type="entry name" value="SLR2126 PROTEIN"/>
    <property type="match status" value="1"/>
</dbReference>
<accession>A0A3A4R844</accession>
<feature type="transmembrane region" description="Helical" evidence="1">
    <location>
        <begin position="261"/>
        <end position="279"/>
    </location>
</feature>
<dbReference type="CDD" id="cd00761">
    <property type="entry name" value="Glyco_tranf_GTA_type"/>
    <property type="match status" value="1"/>
</dbReference>
<evidence type="ECO:0000313" key="4">
    <source>
        <dbReference type="Proteomes" id="UP000266426"/>
    </source>
</evidence>
<keyword evidence="1" id="KW-0812">Transmembrane</keyword>
<evidence type="ECO:0000259" key="2">
    <source>
        <dbReference type="Pfam" id="PF00535"/>
    </source>
</evidence>
<dbReference type="AlphaFoldDB" id="A0A3A4R844"/>
<dbReference type="Proteomes" id="UP000266426">
    <property type="component" value="Unassembled WGS sequence"/>
</dbReference>
<feature type="transmembrane region" description="Helical" evidence="1">
    <location>
        <begin position="285"/>
        <end position="303"/>
    </location>
</feature>
<evidence type="ECO:0000313" key="3">
    <source>
        <dbReference type="EMBL" id="RJP60616.1"/>
    </source>
</evidence>
<keyword evidence="1" id="KW-1133">Transmembrane helix</keyword>
<reference evidence="3 4" key="1">
    <citation type="journal article" date="2017" name="ISME J.">
        <title>Energy and carbon metabolisms in a deep terrestrial subsurface fluid microbial community.</title>
        <authorList>
            <person name="Momper L."/>
            <person name="Jungbluth S.P."/>
            <person name="Lee M.D."/>
            <person name="Amend J.P."/>
        </authorList>
    </citation>
    <scope>NUCLEOTIDE SEQUENCE [LARGE SCALE GENOMIC DNA]</scope>
    <source>
        <strain evidence="3">SURF_26</strain>
    </source>
</reference>
<keyword evidence="3" id="KW-0808">Transferase</keyword>
<evidence type="ECO:0000256" key="1">
    <source>
        <dbReference type="SAM" id="Phobius"/>
    </source>
</evidence>
<dbReference type="GO" id="GO:0016740">
    <property type="term" value="F:transferase activity"/>
    <property type="evidence" value="ECO:0007669"/>
    <property type="project" value="UniProtKB-KW"/>
</dbReference>
<keyword evidence="1" id="KW-0472">Membrane</keyword>
<protein>
    <submittedName>
        <fullName evidence="3">Glycosyltransferase family 2 protein</fullName>
    </submittedName>
</protein>
<feature type="domain" description="Glycosyltransferase 2-like" evidence="2">
    <location>
        <begin position="19"/>
        <end position="143"/>
    </location>
</feature>
<dbReference type="Gene3D" id="3.90.550.10">
    <property type="entry name" value="Spore Coat Polysaccharide Biosynthesis Protein SpsA, Chain A"/>
    <property type="match status" value="1"/>
</dbReference>
<dbReference type="PANTHER" id="PTHR43685">
    <property type="entry name" value="GLYCOSYLTRANSFERASE"/>
    <property type="match status" value="1"/>
</dbReference>
<comment type="caution">
    <text evidence="3">The sequence shown here is derived from an EMBL/GenBank/DDBJ whole genome shotgun (WGS) entry which is preliminary data.</text>
</comment>
<dbReference type="Pfam" id="PF00535">
    <property type="entry name" value="Glycos_transf_2"/>
    <property type="match status" value="1"/>
</dbReference>
<dbReference type="EMBL" id="QZJZ01000025">
    <property type="protein sequence ID" value="RJP60616.1"/>
    <property type="molecule type" value="Genomic_DNA"/>
</dbReference>
<proteinExistence type="predicted"/>
<name>A0A3A4R844_9BACT</name>
<dbReference type="InterPro" id="IPR029044">
    <property type="entry name" value="Nucleotide-diphossugar_trans"/>
</dbReference>
<dbReference type="InterPro" id="IPR001173">
    <property type="entry name" value="Glyco_trans_2-like"/>
</dbReference>
<gene>
    <name evidence="3" type="ORF">C4541_03670</name>
</gene>
<dbReference type="SUPFAM" id="SSF53448">
    <property type="entry name" value="Nucleotide-diphospho-sugar transferases"/>
    <property type="match status" value="1"/>
</dbReference>
<organism evidence="3 4">
    <name type="scientific">Candidatus Auribacter fodinae</name>
    <dbReference type="NCBI Taxonomy" id="2093366"/>
    <lineage>
        <taxon>Bacteria</taxon>
        <taxon>Pseudomonadati</taxon>
        <taxon>Candidatus Auribacterota</taxon>
        <taxon>Candidatus Auribacteria</taxon>
        <taxon>Candidatus Auribacterales</taxon>
        <taxon>Candidatus Auribacteraceae</taxon>
        <taxon>Candidatus Auribacter</taxon>
    </lineage>
</organism>
<sequence length="351" mass="39939">MQPKTNGHKMPDKNDPTISIILPVYNRPEYTDQALASIRRSTYRDYEIIVVDDCSGDETIEVIKKHKPDVFIRNDENHGPFYCRNIAAGHARGKILYFSDTDVVIAEDTLAKVHKHLIDDGLECVIGLYSIEHPNKNLCSIYKNSWIRYSYLQSGEYVNWFFTAVGAVRKDVWDKNREFDNQKSNKTGSGDIVFGRSLAEHGVRILLDRQLEVVHLKHFNIITLLENDFLRAYGWSKASLDIDKRIATITRKGFANVSTSFLMKTFLSGVMIASIAALFFTHYAWTVLIASLLIYTICAIPFLRFMKTHFSLAKAVLCLPLMIVDTTVCGFGIFSSLVVIFFSRIKKALTT</sequence>
<feature type="transmembrane region" description="Helical" evidence="1">
    <location>
        <begin position="315"/>
        <end position="342"/>
    </location>
</feature>